<organism evidence="10">
    <name type="scientific">Methyloraptor flagellatus</name>
    <dbReference type="NCBI Taxonomy" id="3162530"/>
    <lineage>
        <taxon>Bacteria</taxon>
        <taxon>Pseudomonadati</taxon>
        <taxon>Pseudomonadota</taxon>
        <taxon>Alphaproteobacteria</taxon>
        <taxon>Hyphomicrobiales</taxon>
        <taxon>Ancalomicrobiaceae</taxon>
        <taxon>Methyloraptor</taxon>
    </lineage>
</organism>
<feature type="region of interest" description="Disordered" evidence="8">
    <location>
        <begin position="239"/>
        <end position="259"/>
    </location>
</feature>
<dbReference type="InterPro" id="IPR011606">
    <property type="entry name" value="Brnchd-chn_aa_trnsp_permease"/>
</dbReference>
<dbReference type="PANTHER" id="PTHR34979:SF1">
    <property type="entry name" value="INNER MEMBRANE PROTEIN YGAZ"/>
    <property type="match status" value="1"/>
</dbReference>
<keyword evidence="6 9" id="KW-1133">Transmembrane helix</keyword>
<evidence type="ECO:0000256" key="6">
    <source>
        <dbReference type="ARBA" id="ARBA00022989"/>
    </source>
</evidence>
<protein>
    <submittedName>
        <fullName evidence="10">AzlC family ABC transporter permease</fullName>
    </submittedName>
</protein>
<evidence type="ECO:0000256" key="2">
    <source>
        <dbReference type="ARBA" id="ARBA00010735"/>
    </source>
</evidence>
<accession>A0AAU7X8E4</accession>
<dbReference type="GO" id="GO:0005886">
    <property type="term" value="C:plasma membrane"/>
    <property type="evidence" value="ECO:0007669"/>
    <property type="project" value="UniProtKB-SubCell"/>
</dbReference>
<comment type="similarity">
    <text evidence="2">Belongs to the AzlC family.</text>
</comment>
<keyword evidence="4" id="KW-1003">Cell membrane</keyword>
<feature type="transmembrane region" description="Helical" evidence="9">
    <location>
        <begin position="22"/>
        <end position="41"/>
    </location>
</feature>
<dbReference type="RefSeq" id="WP_407048954.1">
    <property type="nucleotide sequence ID" value="NZ_CP158568.1"/>
</dbReference>
<dbReference type="AlphaFoldDB" id="A0AAU7X8E4"/>
<evidence type="ECO:0000256" key="5">
    <source>
        <dbReference type="ARBA" id="ARBA00022692"/>
    </source>
</evidence>
<evidence type="ECO:0000256" key="7">
    <source>
        <dbReference type="ARBA" id="ARBA00023136"/>
    </source>
</evidence>
<evidence type="ECO:0000256" key="1">
    <source>
        <dbReference type="ARBA" id="ARBA00004651"/>
    </source>
</evidence>
<evidence type="ECO:0000256" key="8">
    <source>
        <dbReference type="SAM" id="MobiDB-lite"/>
    </source>
</evidence>
<sequence length="259" mass="27093">MTDAMPSRPTAAAEIRRAVLDLMPALVAAMPLALLFGAIGTSKGLSPFEVALASATIFAGGAQMAAIEMWREPVPIAALVVSTLLINARYVLMSASIAPKIAHLPLVGRLLGVHALADENWALYETRAVAEARHGRRLTGAYVFGMAAVFWLNWVAVSWLGALAGPLLGDPKRLGADFAFTAIFIALVVSFAGRANGVMVIIASGLAAALAYRTLGTPWHVGAGAAAGLAAAALLHRHEAPSHATDRSVHDRRPEEARP</sequence>
<dbReference type="KEGG" id="mflg:ABS361_17580"/>
<keyword evidence="5 9" id="KW-0812">Transmembrane</keyword>
<evidence type="ECO:0000313" key="10">
    <source>
        <dbReference type="EMBL" id="XBY43855.1"/>
    </source>
</evidence>
<proteinExistence type="inferred from homology"/>
<keyword evidence="3" id="KW-0813">Transport</keyword>
<keyword evidence="7 9" id="KW-0472">Membrane</keyword>
<feature type="transmembrane region" description="Helical" evidence="9">
    <location>
        <begin position="141"/>
        <end position="162"/>
    </location>
</feature>
<reference evidence="10" key="1">
    <citation type="submission" date="2024-06" db="EMBL/GenBank/DDBJ databases">
        <title>Methylostella associata gen. nov., sp. nov., a novel Ancalomicrobiaceae-affiliated facultatively methylotrophic bacteria that feed on methanotrophs of the genus Methylococcus.</title>
        <authorList>
            <person name="Saltykova V."/>
            <person name="Danilova O.V."/>
            <person name="Oshkin I.Y."/>
            <person name="Belova S.E."/>
            <person name="Pimenov N.V."/>
            <person name="Dedysh S.N."/>
        </authorList>
    </citation>
    <scope>NUCLEOTIDE SEQUENCE</scope>
    <source>
        <strain evidence="10">S20</strain>
    </source>
</reference>
<dbReference type="GO" id="GO:1903785">
    <property type="term" value="P:L-valine transmembrane transport"/>
    <property type="evidence" value="ECO:0007669"/>
    <property type="project" value="TreeGrafter"/>
</dbReference>
<gene>
    <name evidence="10" type="ORF">ABS361_17580</name>
</gene>
<evidence type="ECO:0000256" key="3">
    <source>
        <dbReference type="ARBA" id="ARBA00022448"/>
    </source>
</evidence>
<dbReference type="Pfam" id="PF03591">
    <property type="entry name" value="AzlC"/>
    <property type="match status" value="1"/>
</dbReference>
<dbReference type="PANTHER" id="PTHR34979">
    <property type="entry name" value="INNER MEMBRANE PROTEIN YGAZ"/>
    <property type="match status" value="1"/>
</dbReference>
<dbReference type="EMBL" id="CP158568">
    <property type="protein sequence ID" value="XBY43855.1"/>
    <property type="molecule type" value="Genomic_DNA"/>
</dbReference>
<evidence type="ECO:0000256" key="9">
    <source>
        <dbReference type="SAM" id="Phobius"/>
    </source>
</evidence>
<name>A0AAU7X8E4_9HYPH</name>
<feature type="transmembrane region" description="Helical" evidence="9">
    <location>
        <begin position="174"/>
        <end position="192"/>
    </location>
</feature>
<feature type="transmembrane region" description="Helical" evidence="9">
    <location>
        <begin position="73"/>
        <end position="92"/>
    </location>
</feature>
<evidence type="ECO:0000256" key="4">
    <source>
        <dbReference type="ARBA" id="ARBA00022475"/>
    </source>
</evidence>
<comment type="subcellular location">
    <subcellularLocation>
        <location evidence="1">Cell membrane</location>
        <topology evidence="1">Multi-pass membrane protein</topology>
    </subcellularLocation>
</comment>